<dbReference type="OrthoDB" id="2354757at2759"/>
<sequence>MSKVVVFLNGLLAITFTFELLSVLSVPITKHIHLCSYQGYKFGVFGYCTENNICTTIGIGYHRNSINELRGFSLPSNARSSISSLLIVHLIGCVCTFVLWVLSLMLNMDRFHRSLWFLLTCLVWTCASFFFTLFSFLVDVLLFVPHVAFGGWLMLVSTVFLAFTGTIFCIMRRTVSSRKTHLKNYNGGSTSLMRLQTYISNSSRGSSATNDEYVWFQETPLRGPYPPDDPNYDDIYGTTEHELTRLDTISLERPRTDLIANENASGDGGVVSLPPNGSTLLDPSGIEDGSIGDRSEFPNGSTSELSTKQ</sequence>
<dbReference type="PANTHER" id="PTHR28013:SF3">
    <property type="entry name" value="PROTEIN DCV1-RELATED"/>
    <property type="match status" value="1"/>
</dbReference>
<dbReference type="InterPro" id="IPR051380">
    <property type="entry name" value="pH-response_reg_palI/RIM9"/>
</dbReference>
<gene>
    <name evidence="7" type="primary">RIM9</name>
    <name evidence="7" type="ORF">ATY40_BA7502290</name>
</gene>
<protein>
    <submittedName>
        <fullName evidence="7">BA75_02290T0</fullName>
    </submittedName>
</protein>
<feature type="transmembrane region" description="Helical" evidence="6">
    <location>
        <begin position="6"/>
        <end position="28"/>
    </location>
</feature>
<dbReference type="PANTHER" id="PTHR28013">
    <property type="entry name" value="PROTEIN DCV1-RELATED"/>
    <property type="match status" value="1"/>
</dbReference>
<reference evidence="7 8" key="1">
    <citation type="submission" date="2016-02" db="EMBL/GenBank/DDBJ databases">
        <title>Comparative genomic and transcriptomic foundation for Pichia pastoris.</title>
        <authorList>
            <person name="Love K.R."/>
            <person name="Shah K.A."/>
            <person name="Whittaker C.A."/>
            <person name="Wu J."/>
            <person name="Bartlett M.C."/>
            <person name="Ma D."/>
            <person name="Leeson R.L."/>
            <person name="Priest M."/>
            <person name="Young S.K."/>
            <person name="Love J.C."/>
        </authorList>
    </citation>
    <scope>NUCLEOTIDE SEQUENCE [LARGE SCALE GENOMIC DNA]</scope>
    <source>
        <strain evidence="7 8">ATCC 28485</strain>
    </source>
</reference>
<feature type="transmembrane region" description="Helical" evidence="6">
    <location>
        <begin position="115"/>
        <end position="137"/>
    </location>
</feature>
<feature type="compositionally biased region" description="Polar residues" evidence="5">
    <location>
        <begin position="298"/>
        <end position="309"/>
    </location>
</feature>
<dbReference type="InterPro" id="IPR009571">
    <property type="entry name" value="SUR7/Rim9-like_fungi"/>
</dbReference>
<evidence type="ECO:0000256" key="6">
    <source>
        <dbReference type="SAM" id="Phobius"/>
    </source>
</evidence>
<organism evidence="7 8">
    <name type="scientific">Komagataella pastoris</name>
    <name type="common">Yeast</name>
    <name type="synonym">Pichia pastoris</name>
    <dbReference type="NCBI Taxonomy" id="4922"/>
    <lineage>
        <taxon>Eukaryota</taxon>
        <taxon>Fungi</taxon>
        <taxon>Dikarya</taxon>
        <taxon>Ascomycota</taxon>
        <taxon>Saccharomycotina</taxon>
        <taxon>Pichiomycetes</taxon>
        <taxon>Pichiales</taxon>
        <taxon>Pichiaceae</taxon>
        <taxon>Komagataella</taxon>
    </lineage>
</organism>
<name>A0A1B2JB43_PICPA</name>
<dbReference type="Proteomes" id="UP000094565">
    <property type="component" value="Chromosome 2"/>
</dbReference>
<evidence type="ECO:0000256" key="4">
    <source>
        <dbReference type="ARBA" id="ARBA00023136"/>
    </source>
</evidence>
<keyword evidence="8" id="KW-1185">Reference proteome</keyword>
<evidence type="ECO:0000256" key="2">
    <source>
        <dbReference type="ARBA" id="ARBA00022692"/>
    </source>
</evidence>
<dbReference type="EMBL" id="CP014585">
    <property type="protein sequence ID" value="ANZ75191.1"/>
    <property type="molecule type" value="Genomic_DNA"/>
</dbReference>
<keyword evidence="2 6" id="KW-0812">Transmembrane</keyword>
<dbReference type="GO" id="GO:0035838">
    <property type="term" value="C:growing cell tip"/>
    <property type="evidence" value="ECO:0007669"/>
    <property type="project" value="TreeGrafter"/>
</dbReference>
<keyword evidence="3 6" id="KW-1133">Transmembrane helix</keyword>
<evidence type="ECO:0000313" key="8">
    <source>
        <dbReference type="Proteomes" id="UP000094565"/>
    </source>
</evidence>
<comment type="subcellular location">
    <subcellularLocation>
        <location evidence="1">Membrane</location>
        <topology evidence="1">Multi-pass membrane protein</topology>
    </subcellularLocation>
</comment>
<feature type="region of interest" description="Disordered" evidence="5">
    <location>
        <begin position="260"/>
        <end position="309"/>
    </location>
</feature>
<feature type="transmembrane region" description="Helical" evidence="6">
    <location>
        <begin position="81"/>
        <end position="103"/>
    </location>
</feature>
<dbReference type="GO" id="GO:0005886">
    <property type="term" value="C:plasma membrane"/>
    <property type="evidence" value="ECO:0007669"/>
    <property type="project" value="InterPro"/>
</dbReference>
<dbReference type="AlphaFoldDB" id="A0A1B2JB43"/>
<evidence type="ECO:0000256" key="3">
    <source>
        <dbReference type="ARBA" id="ARBA00022989"/>
    </source>
</evidence>
<evidence type="ECO:0000256" key="5">
    <source>
        <dbReference type="SAM" id="MobiDB-lite"/>
    </source>
</evidence>
<evidence type="ECO:0000256" key="1">
    <source>
        <dbReference type="ARBA" id="ARBA00004141"/>
    </source>
</evidence>
<evidence type="ECO:0000313" key="7">
    <source>
        <dbReference type="EMBL" id="ANZ75191.1"/>
    </source>
</evidence>
<proteinExistence type="predicted"/>
<keyword evidence="4 6" id="KW-0472">Membrane</keyword>
<dbReference type="Pfam" id="PF06687">
    <property type="entry name" value="SUR7"/>
    <property type="match status" value="1"/>
</dbReference>
<feature type="transmembrane region" description="Helical" evidence="6">
    <location>
        <begin position="149"/>
        <end position="171"/>
    </location>
</feature>
<accession>A0A1B2JB43</accession>
<dbReference type="GO" id="GO:0032153">
    <property type="term" value="C:cell division site"/>
    <property type="evidence" value="ECO:0007669"/>
    <property type="project" value="TreeGrafter"/>
</dbReference>